<evidence type="ECO:0000313" key="2">
    <source>
        <dbReference type="Proteomes" id="UP000095281"/>
    </source>
</evidence>
<accession>A0A1I8C2H0</accession>
<dbReference type="Proteomes" id="UP000095281">
    <property type="component" value="Unplaced"/>
</dbReference>
<organism evidence="2 3">
    <name type="scientific">Meloidogyne hapla</name>
    <name type="common">Root-knot nematode worm</name>
    <dbReference type="NCBI Taxonomy" id="6305"/>
    <lineage>
        <taxon>Eukaryota</taxon>
        <taxon>Metazoa</taxon>
        <taxon>Ecdysozoa</taxon>
        <taxon>Nematoda</taxon>
        <taxon>Chromadorea</taxon>
        <taxon>Rhabditida</taxon>
        <taxon>Tylenchina</taxon>
        <taxon>Tylenchomorpha</taxon>
        <taxon>Tylenchoidea</taxon>
        <taxon>Meloidogynidae</taxon>
        <taxon>Meloidogyninae</taxon>
        <taxon>Meloidogyne</taxon>
    </lineage>
</organism>
<sequence>ELMINQLSDVIELPNKFKNLQNEFKKEKDKNAKLEKEMNEKIQKIKSVHENEIKELKQNIQNLIDEKIKEKSFVQIKNKWKYIDEDYNCCDNKCINTNTPFGVCFRGNGFINLINNENIKYIKCEDKEGENNSNKRNEMNFGLRSNKYEIVLDLWHPLIIYRKHIDMQFDLPTSFTFNYGDVFGCGLIYPPTNKMAEHFPYVFFTQNGVKIGKALLLKDGNDEFYRPFIYVECCSVETNFGNNLENKRFCYDITKHSVLQEFYDDSDGF</sequence>
<keyword evidence="2" id="KW-1185">Reference proteome</keyword>
<dbReference type="Gene3D" id="2.60.120.920">
    <property type="match status" value="1"/>
</dbReference>
<reference evidence="3" key="1">
    <citation type="submission" date="2016-11" db="UniProtKB">
        <authorList>
            <consortium name="WormBaseParasite"/>
        </authorList>
    </citation>
    <scope>IDENTIFICATION</scope>
</reference>
<evidence type="ECO:0000313" key="3">
    <source>
        <dbReference type="WBParaSite" id="MhA1_Contig935.frz3.gene6"/>
    </source>
</evidence>
<dbReference type="WBParaSite" id="MhA1_Contig935.frz3.gene6">
    <property type="protein sequence ID" value="MhA1_Contig935.frz3.gene6"/>
    <property type="gene ID" value="MhA1_Contig935.frz3.gene6"/>
</dbReference>
<name>A0A1I8C2H0_MELHA</name>
<keyword evidence="1" id="KW-0175">Coiled coil</keyword>
<dbReference type="AlphaFoldDB" id="A0A1I8C2H0"/>
<evidence type="ECO:0000256" key="1">
    <source>
        <dbReference type="SAM" id="Coils"/>
    </source>
</evidence>
<dbReference type="InterPro" id="IPR043136">
    <property type="entry name" value="B30.2/SPRY_sf"/>
</dbReference>
<feature type="coiled-coil region" evidence="1">
    <location>
        <begin position="17"/>
        <end position="66"/>
    </location>
</feature>
<protein>
    <submittedName>
        <fullName evidence="3">SPRY domain-containing protein</fullName>
    </submittedName>
</protein>
<proteinExistence type="predicted"/>